<dbReference type="PROSITE" id="PS51503">
    <property type="entry name" value="HIG1"/>
    <property type="match status" value="1"/>
</dbReference>
<dbReference type="Proteomes" id="UP000076584">
    <property type="component" value="Unassembled WGS sequence"/>
</dbReference>
<name>A0A167EG95_COLIC</name>
<dbReference type="AlphaFoldDB" id="A0A167EG95"/>
<comment type="similarity">
    <text evidence="3">Belongs to the RCF1 family.</text>
</comment>
<dbReference type="InterPro" id="IPR007667">
    <property type="entry name" value="Hypoxia_induced_domain"/>
</dbReference>
<feature type="region of interest" description="Disordered" evidence="9">
    <location>
        <begin position="1"/>
        <end position="65"/>
    </location>
</feature>
<evidence type="ECO:0000256" key="4">
    <source>
        <dbReference type="ARBA" id="ARBA00011565"/>
    </source>
</evidence>
<keyword evidence="13" id="KW-1185">Reference proteome</keyword>
<comment type="function">
    <text evidence="1">Cytochrome c oxidase subunit which plays a role in assembly of respiratory supercomplexes.</text>
</comment>
<dbReference type="PANTHER" id="PTHR12297">
    <property type="entry name" value="HYPOXIA-INDUCBILE GENE 1 HIG1 -RELATED"/>
    <property type="match status" value="1"/>
</dbReference>
<evidence type="ECO:0000256" key="5">
    <source>
        <dbReference type="ARBA" id="ARBA00022692"/>
    </source>
</evidence>
<dbReference type="GO" id="GO:0031966">
    <property type="term" value="C:mitochondrial membrane"/>
    <property type="evidence" value="ECO:0007669"/>
    <property type="project" value="UniProtKB-SubCell"/>
</dbReference>
<comment type="subcellular location">
    <subcellularLocation>
        <location evidence="2">Mitochondrion membrane</location>
    </subcellularLocation>
</comment>
<proteinExistence type="inferred from homology"/>
<evidence type="ECO:0000313" key="12">
    <source>
        <dbReference type="EMBL" id="KZL85097.1"/>
    </source>
</evidence>
<evidence type="ECO:0000256" key="7">
    <source>
        <dbReference type="ARBA" id="ARBA00023128"/>
    </source>
</evidence>
<evidence type="ECO:0000256" key="1">
    <source>
        <dbReference type="ARBA" id="ARBA00002584"/>
    </source>
</evidence>
<keyword evidence="8 10" id="KW-0472">Membrane</keyword>
<evidence type="ECO:0000256" key="9">
    <source>
        <dbReference type="SAM" id="MobiDB-lite"/>
    </source>
</evidence>
<feature type="transmembrane region" description="Helical" evidence="10">
    <location>
        <begin position="91"/>
        <end position="110"/>
    </location>
</feature>
<dbReference type="STRING" id="1573173.A0A167EG95"/>
<evidence type="ECO:0000256" key="3">
    <source>
        <dbReference type="ARBA" id="ARBA00009366"/>
    </source>
</evidence>
<protein>
    <submittedName>
        <fullName evidence="12">Mitochondrial hypoxia responsive domain-containing protein</fullName>
    </submittedName>
</protein>
<feature type="compositionally biased region" description="Low complexity" evidence="9">
    <location>
        <begin position="12"/>
        <end position="41"/>
    </location>
</feature>
<reference evidence="12 13" key="1">
    <citation type="submission" date="2015-06" db="EMBL/GenBank/DDBJ databases">
        <title>Survival trade-offs in plant roots during colonization by closely related pathogenic and mutualistic fungi.</title>
        <authorList>
            <person name="Hacquard S."/>
            <person name="Kracher B."/>
            <person name="Hiruma K."/>
            <person name="Weinman A."/>
            <person name="Muench P."/>
            <person name="Garrido Oter R."/>
            <person name="Ver Loren van Themaat E."/>
            <person name="Dallerey J.-F."/>
            <person name="Damm U."/>
            <person name="Henrissat B."/>
            <person name="Lespinet O."/>
            <person name="Thon M."/>
            <person name="Kemen E."/>
            <person name="McHardy A.C."/>
            <person name="Schulze-Lefert P."/>
            <person name="O'Connell R.J."/>
        </authorList>
    </citation>
    <scope>NUCLEOTIDE SEQUENCE [LARGE SCALE GENOMIC DNA]</scope>
    <source>
        <strain evidence="12 13">MAFF 238704</strain>
    </source>
</reference>
<evidence type="ECO:0000256" key="10">
    <source>
        <dbReference type="SAM" id="Phobius"/>
    </source>
</evidence>
<dbReference type="InterPro" id="IPR050355">
    <property type="entry name" value="RCF1"/>
</dbReference>
<feature type="non-terminal residue" evidence="12">
    <location>
        <position position="1"/>
    </location>
</feature>
<dbReference type="EMBL" id="LFIW01000726">
    <property type="protein sequence ID" value="KZL85097.1"/>
    <property type="molecule type" value="Genomic_DNA"/>
</dbReference>
<keyword evidence="7" id="KW-0496">Mitochondrion</keyword>
<dbReference type="PANTHER" id="PTHR12297:SF3">
    <property type="entry name" value="HIG1 DOMAIN FAMILY MEMBER 1A"/>
    <property type="match status" value="1"/>
</dbReference>
<dbReference type="Pfam" id="PF04588">
    <property type="entry name" value="HIG_1_N"/>
    <property type="match status" value="1"/>
</dbReference>
<sequence length="278" mass="30555">LGAFSPRKPKGPKSISSSKSPASGIARLPPSPSVQFQSPPQRQLQIARMPGPDGKPSLLDQPMPSSFDENNEFYDERILHKVFRKLREEPLIPLGCGLTVFAFVSAWRAIRRGDSAQANKMFRARVAAQGFTVFAMVAGSMYYNKDRERTAELRKIKEAKDAEEKRQRWIRELEARDDEEKAIKAMLQDRRAKFEAKNSGATGSEAPADGEKVKSGGVLGTLGLSAWSKPEEGNAVSESSSAEKPQKKENPKSSLSTIGEIYGRKPSSSDGSSEEPKK</sequence>
<keyword evidence="6 10" id="KW-1133">Transmembrane helix</keyword>
<dbReference type="GO" id="GO:0097250">
    <property type="term" value="P:mitochondrial respirasome assembly"/>
    <property type="evidence" value="ECO:0007669"/>
    <property type="project" value="TreeGrafter"/>
</dbReference>
<feature type="domain" description="HIG1" evidence="11">
    <location>
        <begin position="63"/>
        <end position="154"/>
    </location>
</feature>
<dbReference type="Gene3D" id="6.10.140.1320">
    <property type="match status" value="1"/>
</dbReference>
<evidence type="ECO:0000313" key="13">
    <source>
        <dbReference type="Proteomes" id="UP000076584"/>
    </source>
</evidence>
<feature type="region of interest" description="Disordered" evidence="9">
    <location>
        <begin position="194"/>
        <end position="278"/>
    </location>
</feature>
<accession>A0A167EG95</accession>
<evidence type="ECO:0000256" key="6">
    <source>
        <dbReference type="ARBA" id="ARBA00022989"/>
    </source>
</evidence>
<gene>
    <name evidence="12" type="ORF">CI238_09359</name>
</gene>
<evidence type="ECO:0000256" key="8">
    <source>
        <dbReference type="ARBA" id="ARBA00023136"/>
    </source>
</evidence>
<organism evidence="12 13">
    <name type="scientific">Colletotrichum incanum</name>
    <name type="common">Soybean anthracnose fungus</name>
    <dbReference type="NCBI Taxonomy" id="1573173"/>
    <lineage>
        <taxon>Eukaryota</taxon>
        <taxon>Fungi</taxon>
        <taxon>Dikarya</taxon>
        <taxon>Ascomycota</taxon>
        <taxon>Pezizomycotina</taxon>
        <taxon>Sordariomycetes</taxon>
        <taxon>Hypocreomycetidae</taxon>
        <taxon>Glomerellales</taxon>
        <taxon>Glomerellaceae</taxon>
        <taxon>Colletotrichum</taxon>
        <taxon>Colletotrichum spaethianum species complex</taxon>
    </lineage>
</organism>
<comment type="caution">
    <text evidence="12">The sequence shown here is derived from an EMBL/GenBank/DDBJ whole genome shotgun (WGS) entry which is preliminary data.</text>
</comment>
<evidence type="ECO:0000256" key="2">
    <source>
        <dbReference type="ARBA" id="ARBA00004325"/>
    </source>
</evidence>
<keyword evidence="5 10" id="KW-0812">Transmembrane</keyword>
<comment type="subunit">
    <text evidence="4">Associates with the respiratory chain complex III/complex IV supercomplex.</text>
</comment>
<feature type="transmembrane region" description="Helical" evidence="10">
    <location>
        <begin position="122"/>
        <end position="144"/>
    </location>
</feature>
<evidence type="ECO:0000259" key="11">
    <source>
        <dbReference type="PROSITE" id="PS51503"/>
    </source>
</evidence>